<protein>
    <submittedName>
        <fullName evidence="1">Uncharacterized protein</fullName>
    </submittedName>
</protein>
<organism evidence="1">
    <name type="scientific">Nymphaea colorata</name>
    <name type="common">pocket water lily</name>
    <dbReference type="NCBI Taxonomy" id="210225"/>
    <lineage>
        <taxon>Eukaryota</taxon>
        <taxon>Viridiplantae</taxon>
        <taxon>Streptophyta</taxon>
        <taxon>Embryophyta</taxon>
        <taxon>Tracheophyta</taxon>
        <taxon>Spermatophyta</taxon>
        <taxon>Magnoliopsida</taxon>
        <taxon>Nymphaeales</taxon>
        <taxon>Nymphaeaceae</taxon>
        <taxon>Nymphaea</taxon>
    </lineage>
</organism>
<gene>
    <name evidence="1" type="ORF">NYM_LOCUS19344</name>
</gene>
<sequence length="100" mass="11297">MVETGVAKDKMATENQCTVLTCLLLSHTFLPTKKLLPHSQTKEEFLPLMEEIEPLVEAAEEEAIVDFELGSKCKSTIKLRSLRRTTPVAFKVQTSWTSSW</sequence>
<evidence type="ECO:0000313" key="1">
    <source>
        <dbReference type="EMBL" id="VVW36911.1"/>
    </source>
</evidence>
<reference evidence="1" key="1">
    <citation type="submission" date="2019-09" db="EMBL/GenBank/DDBJ databases">
        <authorList>
            <person name="Zhang L."/>
        </authorList>
    </citation>
    <scope>NUCLEOTIDE SEQUENCE</scope>
</reference>
<dbReference type="EMBL" id="LR721783">
    <property type="protein sequence ID" value="VVW36911.1"/>
    <property type="molecule type" value="Genomic_DNA"/>
</dbReference>
<dbReference type="AlphaFoldDB" id="A0A5K1DC36"/>
<proteinExistence type="predicted"/>
<name>A0A5K1DC36_9MAGN</name>
<accession>A0A5K1DC36</accession>
<dbReference type="Gramene" id="NC5G0099740.1">
    <property type="protein sequence ID" value="NC5G0099740.1:cds"/>
    <property type="gene ID" value="NC5G0099740"/>
</dbReference>